<reference evidence="2 3" key="1">
    <citation type="journal article" date="2015" name="Genom Data">
        <title>Draft genome sequence of a multidrug-resistant Chryseobacterium indologenes isolate from Malaysia.</title>
        <authorList>
            <person name="Yu C.Y."/>
            <person name="Ang G.Y."/>
            <person name="Cheng H.J."/>
            <person name="Cheong Y.M."/>
            <person name="Yin W.F."/>
            <person name="Chan K.G."/>
        </authorList>
    </citation>
    <scope>NUCLEOTIDE SEQUENCE [LARGE SCALE GENOMIC DNA]</scope>
    <source>
        <strain evidence="2 3">CI_885</strain>
    </source>
</reference>
<gene>
    <name evidence="2" type="ORF">AOB46_21605</name>
</gene>
<evidence type="ECO:0000313" key="2">
    <source>
        <dbReference type="EMBL" id="KPE49148.1"/>
    </source>
</evidence>
<keyword evidence="1" id="KW-0732">Signal</keyword>
<dbReference type="RefSeq" id="WP_062703311.1">
    <property type="nucleotide sequence ID" value="NZ_LJOD01000023.1"/>
</dbReference>
<comment type="caution">
    <text evidence="2">The sequence shown here is derived from an EMBL/GenBank/DDBJ whole genome shotgun (WGS) entry which is preliminary data.</text>
</comment>
<feature type="signal peptide" evidence="1">
    <location>
        <begin position="1"/>
        <end position="18"/>
    </location>
</feature>
<proteinExistence type="predicted"/>
<feature type="chain" id="PRO_5005865029" evidence="1">
    <location>
        <begin position="19"/>
        <end position="175"/>
    </location>
</feature>
<sequence length="175" mass="18543">MKKIVLIMILAISSQVCGQVAIGKESVNGASTILDFNNTAGNTNGIILSAVNDISGALSPTSTDNNGTFLFDKSDKKVKMYENGTWIELSNPGNSSQIITNTSAESGKSQGVIIGASSSNAKGILVLESQNKAMLLPQVNTPHTSVKSPYPGMMCYDTVSKSLAVFDGSNWNYWK</sequence>
<evidence type="ECO:0000313" key="3">
    <source>
        <dbReference type="Proteomes" id="UP000037953"/>
    </source>
</evidence>
<organism evidence="2 3">
    <name type="scientific">Chryseobacterium indologenes</name>
    <name type="common">Flavobacterium indologenes</name>
    <dbReference type="NCBI Taxonomy" id="253"/>
    <lineage>
        <taxon>Bacteria</taxon>
        <taxon>Pseudomonadati</taxon>
        <taxon>Bacteroidota</taxon>
        <taxon>Flavobacteriia</taxon>
        <taxon>Flavobacteriales</taxon>
        <taxon>Weeksellaceae</taxon>
        <taxon>Chryseobacterium group</taxon>
        <taxon>Chryseobacterium</taxon>
    </lineage>
</organism>
<dbReference type="Proteomes" id="UP000037953">
    <property type="component" value="Unassembled WGS sequence"/>
</dbReference>
<dbReference type="AlphaFoldDB" id="A0A0N0ZS93"/>
<dbReference type="OrthoDB" id="705292at2"/>
<accession>A0A0N0ZS93</accession>
<evidence type="ECO:0000256" key="1">
    <source>
        <dbReference type="SAM" id="SignalP"/>
    </source>
</evidence>
<name>A0A0N0ZS93_CHRID</name>
<dbReference type="EMBL" id="LJOD01000023">
    <property type="protein sequence ID" value="KPE49148.1"/>
    <property type="molecule type" value="Genomic_DNA"/>
</dbReference>
<protein>
    <submittedName>
        <fullName evidence="2">Uncharacterized protein</fullName>
    </submittedName>
</protein>
<reference evidence="3" key="2">
    <citation type="submission" date="2015-09" db="EMBL/GenBank/DDBJ databases">
        <title>Draft genome sequence of a multidrug-resistant Chryseobacterium indologenes isolate from Malaysia.</title>
        <authorList>
            <person name="Yu C.Y."/>
            <person name="Ang G.Y."/>
            <person name="Chan K.-G."/>
        </authorList>
    </citation>
    <scope>NUCLEOTIDE SEQUENCE [LARGE SCALE GENOMIC DNA]</scope>
    <source>
        <strain evidence="3">CI_885</strain>
    </source>
</reference>
<dbReference type="PATRIC" id="fig|253.9.peg.2736"/>